<keyword evidence="3 6" id="KW-0805">Transcription regulation</keyword>
<dbReference type="PROSITE" id="PS51754">
    <property type="entry name" value="OVATE"/>
    <property type="match status" value="1"/>
</dbReference>
<feature type="compositionally biased region" description="Low complexity" evidence="7">
    <location>
        <begin position="18"/>
        <end position="51"/>
    </location>
</feature>
<feature type="domain" description="OVATE" evidence="8">
    <location>
        <begin position="170"/>
        <end position="229"/>
    </location>
</feature>
<proteinExistence type="predicted"/>
<dbReference type="PANTHER" id="PTHR33057">
    <property type="entry name" value="TRANSCRIPTION REPRESSOR OFP7-RELATED"/>
    <property type="match status" value="1"/>
</dbReference>
<keyword evidence="5 6" id="KW-0539">Nucleus</keyword>
<dbReference type="Proteomes" id="UP001515500">
    <property type="component" value="Chromosome 5"/>
</dbReference>
<evidence type="ECO:0000313" key="9">
    <source>
        <dbReference type="Proteomes" id="UP001515500"/>
    </source>
</evidence>
<evidence type="ECO:0000256" key="3">
    <source>
        <dbReference type="ARBA" id="ARBA00023015"/>
    </source>
</evidence>
<dbReference type="Pfam" id="PF04844">
    <property type="entry name" value="Ovate"/>
    <property type="match status" value="1"/>
</dbReference>
<dbReference type="PANTHER" id="PTHR33057:SF26">
    <property type="entry name" value="TRANSCRIPTION REPRESSOR OFP13"/>
    <property type="match status" value="1"/>
</dbReference>
<evidence type="ECO:0000259" key="8">
    <source>
        <dbReference type="PROSITE" id="PS51754"/>
    </source>
</evidence>
<evidence type="ECO:0000313" key="10">
    <source>
        <dbReference type="RefSeq" id="XP_039124379.1"/>
    </source>
</evidence>
<dbReference type="InterPro" id="IPR038933">
    <property type="entry name" value="Ovate"/>
</dbReference>
<keyword evidence="4 6" id="KW-0804">Transcription</keyword>
<evidence type="ECO:0000256" key="7">
    <source>
        <dbReference type="SAM" id="MobiDB-lite"/>
    </source>
</evidence>
<reference evidence="10" key="1">
    <citation type="submission" date="2025-08" db="UniProtKB">
        <authorList>
            <consortium name="RefSeq"/>
        </authorList>
    </citation>
    <scope>IDENTIFICATION</scope>
</reference>
<feature type="region of interest" description="Disordered" evidence="7">
    <location>
        <begin position="17"/>
        <end position="54"/>
    </location>
</feature>
<keyword evidence="9" id="KW-1185">Reference proteome</keyword>
<evidence type="ECO:0000256" key="1">
    <source>
        <dbReference type="ARBA" id="ARBA00004123"/>
    </source>
</evidence>
<sequence length="274" mass="30129">MGKKLTFTSLFFKLREPSSSSSTTTTTTTTTNVSSPSSSSSSSTISSSTSTWPWASCKNPKTSSFRGGRGQHDDTMFKTVNSVYFDYSNESCFTNTSEDLLSESFSTVSEDSNGDSSLEMVIKGLRSDRLFFEPCTTTSLLIMDQDTTSASITNPPPPFDDLPFKESVAMAMDSEDPYRDFRESMEEMVKAHGITTWDSLEDLLVWYLKVNGKKTHGFILGAFVDLLVSLASTSFSLSPSCSYSYSSSSSSSSLSFEIHEVLDDDDDDDDEQDV</sequence>
<organism evidence="9 10">
    <name type="scientific">Dioscorea cayennensis subsp. rotundata</name>
    <name type="common">White Guinea yam</name>
    <name type="synonym">Dioscorea rotundata</name>
    <dbReference type="NCBI Taxonomy" id="55577"/>
    <lineage>
        <taxon>Eukaryota</taxon>
        <taxon>Viridiplantae</taxon>
        <taxon>Streptophyta</taxon>
        <taxon>Embryophyta</taxon>
        <taxon>Tracheophyta</taxon>
        <taxon>Spermatophyta</taxon>
        <taxon>Magnoliopsida</taxon>
        <taxon>Liliopsida</taxon>
        <taxon>Dioscoreales</taxon>
        <taxon>Dioscoreaceae</taxon>
        <taxon>Dioscorea</taxon>
    </lineage>
</organism>
<comment type="function">
    <text evidence="6">Transcriptional repressor that regulates multiple aspects of plant growth and development.</text>
</comment>
<accession>A0AB40BCE9</accession>
<dbReference type="GeneID" id="120260869"/>
<dbReference type="NCBIfam" id="TIGR01568">
    <property type="entry name" value="A_thal_3678"/>
    <property type="match status" value="1"/>
</dbReference>
<protein>
    <recommendedName>
        <fullName evidence="6">Transcription repressor</fullName>
    </recommendedName>
    <alternativeName>
        <fullName evidence="6">Ovate family protein</fullName>
    </alternativeName>
</protein>
<evidence type="ECO:0000256" key="6">
    <source>
        <dbReference type="RuleBase" id="RU367028"/>
    </source>
</evidence>
<evidence type="ECO:0000256" key="5">
    <source>
        <dbReference type="ARBA" id="ARBA00023242"/>
    </source>
</evidence>
<comment type="subcellular location">
    <subcellularLocation>
        <location evidence="1 6">Nucleus</location>
    </subcellularLocation>
</comment>
<dbReference type="AlphaFoldDB" id="A0AB40BCE9"/>
<dbReference type="InterPro" id="IPR006458">
    <property type="entry name" value="Ovate_C"/>
</dbReference>
<keyword evidence="2 6" id="KW-0678">Repressor</keyword>
<dbReference type="GO" id="GO:0045892">
    <property type="term" value="P:negative regulation of DNA-templated transcription"/>
    <property type="evidence" value="ECO:0007669"/>
    <property type="project" value="UniProtKB-UniRule"/>
</dbReference>
<gene>
    <name evidence="10" type="primary">LOC120260869</name>
</gene>
<dbReference type="GO" id="GO:0005634">
    <property type="term" value="C:nucleus"/>
    <property type="evidence" value="ECO:0007669"/>
    <property type="project" value="UniProtKB-SubCell"/>
</dbReference>
<name>A0AB40BCE9_DIOCR</name>
<dbReference type="RefSeq" id="XP_039124379.1">
    <property type="nucleotide sequence ID" value="XM_039268445.1"/>
</dbReference>
<evidence type="ECO:0000256" key="2">
    <source>
        <dbReference type="ARBA" id="ARBA00022491"/>
    </source>
</evidence>
<evidence type="ECO:0000256" key="4">
    <source>
        <dbReference type="ARBA" id="ARBA00023163"/>
    </source>
</evidence>